<reference evidence="1 2" key="1">
    <citation type="journal article" date="2023" name="Plant Dis.">
        <title>First Report of Diplodia intermedia Causing Canker and Dieback Diseases on Apple Trees in Canada.</title>
        <authorList>
            <person name="Ellouze W."/>
            <person name="Ilyukhin E."/>
            <person name="Sulman M."/>
            <person name="Ali S."/>
        </authorList>
    </citation>
    <scope>NUCLEOTIDE SEQUENCE [LARGE SCALE GENOMIC DNA]</scope>
    <source>
        <strain evidence="1 2">M45-28</strain>
    </source>
</reference>
<accession>A0ABR3TZW1</accession>
<proteinExistence type="predicted"/>
<dbReference type="EMBL" id="JAKEKT020000011">
    <property type="protein sequence ID" value="KAL1647809.1"/>
    <property type="molecule type" value="Genomic_DNA"/>
</dbReference>
<gene>
    <name evidence="1" type="ORF">SLS58_002610</name>
</gene>
<dbReference type="Proteomes" id="UP001521184">
    <property type="component" value="Unassembled WGS sequence"/>
</dbReference>
<evidence type="ECO:0000313" key="1">
    <source>
        <dbReference type="EMBL" id="KAL1647809.1"/>
    </source>
</evidence>
<comment type="caution">
    <text evidence="1">The sequence shown here is derived from an EMBL/GenBank/DDBJ whole genome shotgun (WGS) entry which is preliminary data.</text>
</comment>
<keyword evidence="2" id="KW-1185">Reference proteome</keyword>
<sequence length="162" mass="18077">MIRQDGADVEVELLETVVELARFEELTDGVTDDVVTVLAEVSAVLEPVEEDKDVEVLVPKEEYEEDVEEDVEALEAVEEDMDVEALVLKEKDEEDVEALEPVEEDKDVEALVPQKEDEEDVEALVPKEKELPVLLDVEDIPLLELDVLELAVVIVEVGLATQ</sequence>
<protein>
    <submittedName>
        <fullName evidence="1">Uncharacterized protein</fullName>
    </submittedName>
</protein>
<organism evidence="1 2">
    <name type="scientific">Diplodia intermedia</name>
    <dbReference type="NCBI Taxonomy" id="856260"/>
    <lineage>
        <taxon>Eukaryota</taxon>
        <taxon>Fungi</taxon>
        <taxon>Dikarya</taxon>
        <taxon>Ascomycota</taxon>
        <taxon>Pezizomycotina</taxon>
        <taxon>Dothideomycetes</taxon>
        <taxon>Dothideomycetes incertae sedis</taxon>
        <taxon>Botryosphaeriales</taxon>
        <taxon>Botryosphaeriaceae</taxon>
        <taxon>Diplodia</taxon>
    </lineage>
</organism>
<evidence type="ECO:0000313" key="2">
    <source>
        <dbReference type="Proteomes" id="UP001521184"/>
    </source>
</evidence>
<name>A0ABR3TZW1_9PEZI</name>